<dbReference type="PROSITE" id="PS51257">
    <property type="entry name" value="PROKAR_LIPOPROTEIN"/>
    <property type="match status" value="1"/>
</dbReference>
<keyword evidence="1" id="KW-0812">Transmembrane</keyword>
<feature type="transmembrane region" description="Helical" evidence="1">
    <location>
        <begin position="21"/>
        <end position="46"/>
    </location>
</feature>
<feature type="transmembrane region" description="Helical" evidence="1">
    <location>
        <begin position="66"/>
        <end position="86"/>
    </location>
</feature>
<accession>A0A9J6P169</accession>
<protein>
    <submittedName>
        <fullName evidence="2">Uncharacterized protein</fullName>
    </submittedName>
</protein>
<keyword evidence="1" id="KW-0472">Membrane</keyword>
<reference evidence="2" key="1">
    <citation type="journal article" date="2021" name="mSystems">
        <title>Bacteria and Archaea Synergistically Convert Glycine Betaine to Biogenic Methane in the Formosa Cold Seep of the South China Sea.</title>
        <authorList>
            <person name="Li L."/>
            <person name="Zhang W."/>
            <person name="Zhang S."/>
            <person name="Song L."/>
            <person name="Sun Q."/>
            <person name="Zhang H."/>
            <person name="Xiang H."/>
            <person name="Dong X."/>
        </authorList>
    </citation>
    <scope>NUCLEOTIDE SEQUENCE</scope>
    <source>
        <strain evidence="2">ZWT</strain>
    </source>
</reference>
<keyword evidence="1" id="KW-1133">Transmembrane helix</keyword>
<comment type="caution">
    <text evidence="2">The sequence shown here is derived from an EMBL/GenBank/DDBJ whole genome shotgun (WGS) entry which is preliminary data.</text>
</comment>
<dbReference type="Proteomes" id="UP001056429">
    <property type="component" value="Unassembled WGS sequence"/>
</dbReference>
<name>A0A9J6P169_9CLOT</name>
<sequence length="101" mass="10708">MSRCRCHTKCYGMMPTVGAPLAHGGFGTGCCDFSALIILILILLFFGKGLERRRGPCGEENGSASFFGGNDGIFGGIIFIITLYFLTCCGPGKRGLQGGIY</sequence>
<dbReference type="EMBL" id="JAGSOJ010000002">
    <property type="protein sequence ID" value="MCM1990474.1"/>
    <property type="molecule type" value="Genomic_DNA"/>
</dbReference>
<evidence type="ECO:0000256" key="1">
    <source>
        <dbReference type="SAM" id="Phobius"/>
    </source>
</evidence>
<organism evidence="2 3">
    <name type="scientific">Oceanirhabdus seepicola</name>
    <dbReference type="NCBI Taxonomy" id="2828781"/>
    <lineage>
        <taxon>Bacteria</taxon>
        <taxon>Bacillati</taxon>
        <taxon>Bacillota</taxon>
        <taxon>Clostridia</taxon>
        <taxon>Eubacteriales</taxon>
        <taxon>Clostridiaceae</taxon>
        <taxon>Oceanirhabdus</taxon>
    </lineage>
</organism>
<dbReference type="AlphaFoldDB" id="A0A9J6P169"/>
<dbReference type="RefSeq" id="WP_250859506.1">
    <property type="nucleotide sequence ID" value="NZ_JAGSOJ010000002.1"/>
</dbReference>
<evidence type="ECO:0000313" key="2">
    <source>
        <dbReference type="EMBL" id="MCM1990474.1"/>
    </source>
</evidence>
<reference evidence="2" key="2">
    <citation type="submission" date="2021-04" db="EMBL/GenBank/DDBJ databases">
        <authorList>
            <person name="Dong X."/>
        </authorList>
    </citation>
    <scope>NUCLEOTIDE SEQUENCE</scope>
    <source>
        <strain evidence="2">ZWT</strain>
    </source>
</reference>
<evidence type="ECO:0000313" key="3">
    <source>
        <dbReference type="Proteomes" id="UP001056429"/>
    </source>
</evidence>
<keyword evidence="3" id="KW-1185">Reference proteome</keyword>
<proteinExistence type="predicted"/>
<gene>
    <name evidence="2" type="ORF">KDK92_12150</name>
</gene>